<dbReference type="EMBL" id="CP051142">
    <property type="protein sequence ID" value="QIX01104.1"/>
    <property type="molecule type" value="Genomic_DNA"/>
</dbReference>
<dbReference type="OrthoDB" id="203381at2759"/>
<dbReference type="Gene3D" id="3.30.300.90">
    <property type="entry name" value="BolA-like"/>
    <property type="match status" value="1"/>
</dbReference>
<dbReference type="GO" id="GO:0005759">
    <property type="term" value="C:mitochondrial matrix"/>
    <property type="evidence" value="ECO:0007669"/>
    <property type="project" value="TreeGrafter"/>
</dbReference>
<evidence type="ECO:0000313" key="3">
    <source>
        <dbReference type="EMBL" id="QIX01104.1"/>
    </source>
</evidence>
<protein>
    <recommendedName>
        <fullName evidence="5">Bola-like protein</fullName>
    </recommendedName>
</protein>
<accession>A0A6H0Y268</accession>
<dbReference type="PANTHER" id="PTHR46188">
    <property type="entry name" value="BOLA-LIKE PROTEIN 3"/>
    <property type="match status" value="1"/>
</dbReference>
<organism evidence="3 4">
    <name type="scientific">Peltaster fructicola</name>
    <dbReference type="NCBI Taxonomy" id="286661"/>
    <lineage>
        <taxon>Eukaryota</taxon>
        <taxon>Fungi</taxon>
        <taxon>Dikarya</taxon>
        <taxon>Ascomycota</taxon>
        <taxon>Pezizomycotina</taxon>
        <taxon>Dothideomycetes</taxon>
        <taxon>Dothideomycetes incertae sedis</taxon>
        <taxon>Peltaster</taxon>
    </lineage>
</organism>
<evidence type="ECO:0008006" key="5">
    <source>
        <dbReference type="Google" id="ProtNLM"/>
    </source>
</evidence>
<sequence>MQRSITMLQRGTRLAATGQPFARSTLTSQRCHRQYATNIQPPEYLDAGEKRVFGLLKEGLSPTKLEVQDISGGGSTYALDIVSEQFAGLTLLKQHRLVKKVLEEEMKGWHGIQLKTKAPE</sequence>
<dbReference type="SUPFAM" id="SSF82657">
    <property type="entry name" value="BolA-like"/>
    <property type="match status" value="1"/>
</dbReference>
<dbReference type="InterPro" id="IPR002634">
    <property type="entry name" value="BolA"/>
</dbReference>
<reference evidence="3 4" key="1">
    <citation type="journal article" date="2016" name="Sci. Rep.">
        <title>Peltaster fructicola genome reveals evolution from an invasive phytopathogen to an ectophytic parasite.</title>
        <authorList>
            <person name="Xu C."/>
            <person name="Chen H."/>
            <person name="Gleason M.L."/>
            <person name="Xu J.R."/>
            <person name="Liu H."/>
            <person name="Zhang R."/>
            <person name="Sun G."/>
        </authorList>
    </citation>
    <scope>NUCLEOTIDE SEQUENCE [LARGE SCALE GENOMIC DNA]</scope>
    <source>
        <strain evidence="3 4">LNHT1506</strain>
    </source>
</reference>
<dbReference type="PANTHER" id="PTHR46188:SF1">
    <property type="entry name" value="BOLA-LIKE PROTEIN 3"/>
    <property type="match status" value="1"/>
</dbReference>
<dbReference type="InterPro" id="IPR052275">
    <property type="entry name" value="Mt_Fe-S_assembly_factor"/>
</dbReference>
<evidence type="ECO:0000256" key="2">
    <source>
        <dbReference type="RuleBase" id="RU003860"/>
    </source>
</evidence>
<dbReference type="AlphaFoldDB" id="A0A6H0Y268"/>
<evidence type="ECO:0000313" key="4">
    <source>
        <dbReference type="Proteomes" id="UP000503462"/>
    </source>
</evidence>
<comment type="similarity">
    <text evidence="1 2">Belongs to the BolA/IbaG family.</text>
</comment>
<dbReference type="Proteomes" id="UP000503462">
    <property type="component" value="Chromosome 4"/>
</dbReference>
<dbReference type="InterPro" id="IPR036065">
    <property type="entry name" value="BolA-like_sf"/>
</dbReference>
<evidence type="ECO:0000256" key="1">
    <source>
        <dbReference type="ARBA" id="ARBA00005578"/>
    </source>
</evidence>
<name>A0A6H0Y268_9PEZI</name>
<proteinExistence type="inferred from homology"/>
<dbReference type="Pfam" id="PF01722">
    <property type="entry name" value="BolA"/>
    <property type="match status" value="1"/>
</dbReference>
<keyword evidence="4" id="KW-1185">Reference proteome</keyword>
<gene>
    <name evidence="3" type="ORF">AMS68_006621</name>
</gene>